<dbReference type="AlphaFoldDB" id="A0A699TXD5"/>
<evidence type="ECO:0000313" key="1">
    <source>
        <dbReference type="EMBL" id="GFD12294.1"/>
    </source>
</evidence>
<protein>
    <recommendedName>
        <fullName evidence="2">Reverse transcriptase domain-containing protein</fullName>
    </recommendedName>
</protein>
<feature type="non-terminal residue" evidence="1">
    <location>
        <position position="1"/>
    </location>
</feature>
<organism evidence="1">
    <name type="scientific">Tanacetum cinerariifolium</name>
    <name type="common">Dalmatian daisy</name>
    <name type="synonym">Chrysanthemum cinerariifolium</name>
    <dbReference type="NCBI Taxonomy" id="118510"/>
    <lineage>
        <taxon>Eukaryota</taxon>
        <taxon>Viridiplantae</taxon>
        <taxon>Streptophyta</taxon>
        <taxon>Embryophyta</taxon>
        <taxon>Tracheophyta</taxon>
        <taxon>Spermatophyta</taxon>
        <taxon>Magnoliopsida</taxon>
        <taxon>eudicotyledons</taxon>
        <taxon>Gunneridae</taxon>
        <taxon>Pentapetalae</taxon>
        <taxon>asterids</taxon>
        <taxon>campanulids</taxon>
        <taxon>Asterales</taxon>
        <taxon>Asteraceae</taxon>
        <taxon>Asteroideae</taxon>
        <taxon>Anthemideae</taxon>
        <taxon>Anthemidinae</taxon>
        <taxon>Tanacetum</taxon>
    </lineage>
</organism>
<sequence length="102" mass="11296">MPPKRTSTSEAPAMNQAAIRKLVADSVAIALEAQATTMAHTNNPNRNSGLKRTPITRKCTYEKFMSSNLSTSMVQKEPLVSFAGLNGLNWYFLVKIVPRRTK</sequence>
<name>A0A699TXD5_TANCI</name>
<evidence type="ECO:0008006" key="2">
    <source>
        <dbReference type="Google" id="ProtNLM"/>
    </source>
</evidence>
<comment type="caution">
    <text evidence="1">The sequence shown here is derived from an EMBL/GenBank/DDBJ whole genome shotgun (WGS) entry which is preliminary data.</text>
</comment>
<reference evidence="1" key="1">
    <citation type="journal article" date="2019" name="Sci. Rep.">
        <title>Draft genome of Tanacetum cinerariifolium, the natural source of mosquito coil.</title>
        <authorList>
            <person name="Yamashiro T."/>
            <person name="Shiraishi A."/>
            <person name="Satake H."/>
            <person name="Nakayama K."/>
        </authorList>
    </citation>
    <scope>NUCLEOTIDE SEQUENCE</scope>
</reference>
<accession>A0A699TXD5</accession>
<gene>
    <name evidence="1" type="ORF">Tci_884263</name>
</gene>
<dbReference type="EMBL" id="BKCJ011264665">
    <property type="protein sequence ID" value="GFD12294.1"/>
    <property type="molecule type" value="Genomic_DNA"/>
</dbReference>
<proteinExistence type="predicted"/>